<dbReference type="GO" id="GO:0008410">
    <property type="term" value="F:CoA-transferase activity"/>
    <property type="evidence" value="ECO:0007669"/>
    <property type="project" value="InterPro"/>
</dbReference>
<dbReference type="PIRSF" id="PIRSF000858">
    <property type="entry name" value="SCOT-t"/>
    <property type="match status" value="1"/>
</dbReference>
<evidence type="ECO:0000256" key="3">
    <source>
        <dbReference type="ARBA" id="ARBA00022679"/>
    </source>
</evidence>
<evidence type="ECO:0000256" key="2">
    <source>
        <dbReference type="ARBA" id="ARBA00007154"/>
    </source>
</evidence>
<dbReference type="InterPro" id="IPR004165">
    <property type="entry name" value="CoA_trans_fam_I"/>
</dbReference>
<feature type="compositionally biased region" description="Basic and acidic residues" evidence="5">
    <location>
        <begin position="255"/>
        <end position="266"/>
    </location>
</feature>
<dbReference type="GO" id="GO:0046952">
    <property type="term" value="P:ketone body catabolic process"/>
    <property type="evidence" value="ECO:0007669"/>
    <property type="project" value="InterPro"/>
</dbReference>
<gene>
    <name evidence="6" type="ORF">TM35_000441670</name>
</gene>
<evidence type="ECO:0000256" key="5">
    <source>
        <dbReference type="SAM" id="MobiDB-lite"/>
    </source>
</evidence>
<feature type="region of interest" description="Disordered" evidence="5">
    <location>
        <begin position="255"/>
        <end position="274"/>
    </location>
</feature>
<dbReference type="InterPro" id="IPR014388">
    <property type="entry name" value="3-oxoacid_CoA-transferase"/>
</dbReference>
<reference evidence="6 7" key="1">
    <citation type="submission" date="2017-03" db="EMBL/GenBank/DDBJ databases">
        <title>An alternative strategy for trypanosome survival in the mammalian bloodstream revealed through genome and transcriptome analysis of the ubiquitous bovine parasite Trypanosoma (Megatrypanum) theileri.</title>
        <authorList>
            <person name="Kelly S."/>
            <person name="Ivens A."/>
            <person name="Mott A."/>
            <person name="O'Neill E."/>
            <person name="Emms D."/>
            <person name="Macleod O."/>
            <person name="Voorheis P."/>
            <person name="Matthews J."/>
            <person name="Matthews K."/>
            <person name="Carrington M."/>
        </authorList>
    </citation>
    <scope>NUCLEOTIDE SEQUENCE [LARGE SCALE GENOMIC DNA]</scope>
    <source>
        <strain evidence="6">Edinburgh</strain>
    </source>
</reference>
<dbReference type="SMART" id="SM00882">
    <property type="entry name" value="CoA_trans"/>
    <property type="match status" value="2"/>
</dbReference>
<protein>
    <submittedName>
        <fullName evidence="6">Succinyl-coa:3-ketoacid-coenzyme a transferase-like protein</fullName>
    </submittedName>
</protein>
<dbReference type="AlphaFoldDB" id="A0A1X0NIU4"/>
<evidence type="ECO:0000313" key="7">
    <source>
        <dbReference type="Proteomes" id="UP000192257"/>
    </source>
</evidence>
<evidence type="ECO:0000256" key="1">
    <source>
        <dbReference type="ARBA" id="ARBA00005612"/>
    </source>
</evidence>
<dbReference type="Pfam" id="PF01144">
    <property type="entry name" value="CoA_trans"/>
    <property type="match status" value="2"/>
</dbReference>
<dbReference type="RefSeq" id="XP_028878577.1">
    <property type="nucleotide sequence ID" value="XM_029030176.1"/>
</dbReference>
<feature type="non-terminal residue" evidence="6">
    <location>
        <position position="1"/>
    </location>
</feature>
<dbReference type="InterPro" id="IPR004163">
    <property type="entry name" value="CoA_transf_BS"/>
</dbReference>
<proteinExistence type="inferred from homology"/>
<comment type="caution">
    <text evidence="6">The sequence shown here is derived from an EMBL/GenBank/DDBJ whole genome shotgun (WGS) entry which is preliminary data.</text>
</comment>
<evidence type="ECO:0000313" key="6">
    <source>
        <dbReference type="EMBL" id="ORC84511.1"/>
    </source>
</evidence>
<accession>A0A1X0NIU4</accession>
<dbReference type="Proteomes" id="UP000192257">
    <property type="component" value="Unassembled WGS sequence"/>
</dbReference>
<sequence>QHGIEMLRRSFICKKAKIMSSVDALRDIGDGASVAVGGFGLCGVPFKLLSRLRKEGRKNLHIISTATGGEDSIGLGPLLRDGQVKTLTTSYIGLDSFLAKQLTQGKLRLELSPMGTLVERLRCGGSGIPAFYTPTGFGTDLADGNIPVLFAPDGSGRVIERSEPRETREVSGRWCVLEHAIEADFSLIKAWKADTRGNLLFRGTTQNMNAIMATCAKTCIAEVEEIVEVGKLDASEVHVPFLYVDRIVLSEKAEKHSNPSSIHDDEASASSNIEKKQERIARRAVLELGNDMCVKLGVGTPSLVKRFLPENVKVFALSESGMIWSETLPKNKKVSDPDFVNAGGEAVVIPDPGASLFDSVVSLSMLRGGHVDATMLGAFQVSSTGDIASWYAAGKLNELAGAMGVVSSGGRIIALTEHVNEDGTPRIVEHCNMPLTGKGVVQTIITDLAVFDVVCKGGNARQLLLKEIAEGVTIDELKAKTGAFFLISDELMKMRQI</sequence>
<dbReference type="Gene3D" id="3.40.1080.10">
    <property type="entry name" value="Glutaconate Coenzyme A-transferase"/>
    <property type="match status" value="2"/>
</dbReference>
<name>A0A1X0NIU4_9TRYP</name>
<dbReference type="OrthoDB" id="1933379at2759"/>
<evidence type="ECO:0000256" key="4">
    <source>
        <dbReference type="PIRSR" id="PIRSR000858-1"/>
    </source>
</evidence>
<feature type="active site" description="5-glutamyl coenzyme A thioester intermediate" evidence="4">
    <location>
        <position position="319"/>
    </location>
</feature>
<comment type="similarity">
    <text evidence="2">Belongs to the 3-oxoacid CoA-transferase family.</text>
</comment>
<dbReference type="PANTHER" id="PTHR13707">
    <property type="entry name" value="KETOACID-COENZYME A TRANSFERASE"/>
    <property type="match status" value="1"/>
</dbReference>
<dbReference type="VEuPathDB" id="TriTrypDB:TM35_000441670"/>
<dbReference type="STRING" id="67003.A0A1X0NIU4"/>
<comment type="similarity">
    <text evidence="1">Belongs to the 3-oxoacid CoA-transferase subunit A family.</text>
</comment>
<dbReference type="EMBL" id="NBCO01000044">
    <property type="protein sequence ID" value="ORC84511.1"/>
    <property type="molecule type" value="Genomic_DNA"/>
</dbReference>
<organism evidence="6 7">
    <name type="scientific">Trypanosoma theileri</name>
    <dbReference type="NCBI Taxonomy" id="67003"/>
    <lineage>
        <taxon>Eukaryota</taxon>
        <taxon>Discoba</taxon>
        <taxon>Euglenozoa</taxon>
        <taxon>Kinetoplastea</taxon>
        <taxon>Metakinetoplastina</taxon>
        <taxon>Trypanosomatida</taxon>
        <taxon>Trypanosomatidae</taxon>
        <taxon>Trypanosoma</taxon>
    </lineage>
</organism>
<dbReference type="GeneID" id="39989956"/>
<keyword evidence="3 6" id="KW-0808">Transferase</keyword>
<dbReference type="PROSITE" id="PS01273">
    <property type="entry name" value="COA_TRANSF_1"/>
    <property type="match status" value="1"/>
</dbReference>
<keyword evidence="7" id="KW-1185">Reference proteome</keyword>
<dbReference type="InterPro" id="IPR037171">
    <property type="entry name" value="NagB/RpiA_transferase-like"/>
</dbReference>
<dbReference type="PANTHER" id="PTHR13707:SF60">
    <property type="entry name" value="ACETATE COA-TRANSFERASE SUBUNIT ALPHA"/>
    <property type="match status" value="1"/>
</dbReference>
<dbReference type="SUPFAM" id="SSF100950">
    <property type="entry name" value="NagB/RpiA/CoA transferase-like"/>
    <property type="match status" value="2"/>
</dbReference>